<reference evidence="2 3" key="1">
    <citation type="submission" date="2019-01" db="EMBL/GenBank/DDBJ databases">
        <title>Zoogloea oleivorans genome sequencing and assembly.</title>
        <authorList>
            <person name="Tancsics A."/>
            <person name="Farkas M."/>
            <person name="Kriszt B."/>
            <person name="Maroti G."/>
            <person name="Horvath B."/>
        </authorList>
    </citation>
    <scope>NUCLEOTIDE SEQUENCE [LARGE SCALE GENOMIC DNA]</scope>
    <source>
        <strain evidence="2 3">Buc</strain>
    </source>
</reference>
<keyword evidence="3" id="KW-1185">Reference proteome</keyword>
<evidence type="ECO:0000313" key="3">
    <source>
        <dbReference type="Proteomes" id="UP000389128"/>
    </source>
</evidence>
<evidence type="ECO:0008006" key="4">
    <source>
        <dbReference type="Google" id="ProtNLM"/>
    </source>
</evidence>
<dbReference type="OrthoDB" id="197869at2"/>
<dbReference type="RefSeq" id="WP_148579354.1">
    <property type="nucleotide sequence ID" value="NZ_JAVEUW010000015.1"/>
</dbReference>
<dbReference type="Proteomes" id="UP000389128">
    <property type="component" value="Unassembled WGS sequence"/>
</dbReference>
<dbReference type="AlphaFoldDB" id="A0A6C2CS84"/>
<accession>A0A6C2CS84</accession>
<evidence type="ECO:0000313" key="2">
    <source>
        <dbReference type="EMBL" id="TYC56616.1"/>
    </source>
</evidence>
<dbReference type="EMBL" id="SDKK01000010">
    <property type="protein sequence ID" value="TYC56616.1"/>
    <property type="molecule type" value="Genomic_DNA"/>
</dbReference>
<sequence>MRRIAATVLALALALPPGTATAADSPSPFSLSGFGTLSAVRTDKDNRIFRSSTLQDSGAGTSVDLSVDSVLGLQGSFKFSESLDLTVQSVVRKGTADNYSPQITWNFIRFLVTPALVIRVGRTRAPFFMYSDSLNLNYTIPWVRPPVEVYSLNPFSNLDGIDALYRLPLGNMDLELHAYGGKSDLKIRDGSGKLQATRGIRAAVSTSGLTAQVGFAKSNLALNWGGSFFTSLSNQLEATGNGHLRNEISGFDSKTTFISTGFQYDKDKVLIVGEYAMRTVDRYTTSSVGWYLTSGYRFGPLTPYVTYARQAEVSTDISATTGVPGLDSSIELFNALRNKAQRSIAVGLRWDAARHIAIKTQLERVQPGPRGLGIFLSDDFRDNANPGGPIHVLTLSTDFVF</sequence>
<evidence type="ECO:0000256" key="1">
    <source>
        <dbReference type="SAM" id="SignalP"/>
    </source>
</evidence>
<comment type="caution">
    <text evidence="2">The sequence shown here is derived from an EMBL/GenBank/DDBJ whole genome shotgun (WGS) entry which is preliminary data.</text>
</comment>
<keyword evidence="1" id="KW-0732">Signal</keyword>
<feature type="chain" id="PRO_5025572323" description="Porin" evidence="1">
    <location>
        <begin position="23"/>
        <end position="401"/>
    </location>
</feature>
<name>A0A6C2CS84_9RHOO</name>
<dbReference type="Gene3D" id="2.40.160.10">
    <property type="entry name" value="Porin"/>
    <property type="match status" value="1"/>
</dbReference>
<feature type="signal peptide" evidence="1">
    <location>
        <begin position="1"/>
        <end position="22"/>
    </location>
</feature>
<dbReference type="InterPro" id="IPR023614">
    <property type="entry name" value="Porin_dom_sf"/>
</dbReference>
<protein>
    <recommendedName>
        <fullName evidence="4">Porin</fullName>
    </recommendedName>
</protein>
<gene>
    <name evidence="2" type="ORF">ETQ85_12250</name>
</gene>
<proteinExistence type="predicted"/>
<dbReference type="SUPFAM" id="SSF56935">
    <property type="entry name" value="Porins"/>
    <property type="match status" value="1"/>
</dbReference>
<organism evidence="2 3">
    <name type="scientific">Zoogloea oleivorans</name>
    <dbReference type="NCBI Taxonomy" id="1552750"/>
    <lineage>
        <taxon>Bacteria</taxon>
        <taxon>Pseudomonadati</taxon>
        <taxon>Pseudomonadota</taxon>
        <taxon>Betaproteobacteria</taxon>
        <taxon>Rhodocyclales</taxon>
        <taxon>Zoogloeaceae</taxon>
        <taxon>Zoogloea</taxon>
    </lineage>
</organism>